<dbReference type="AlphaFoldDB" id="A0A0G1PBF6"/>
<name>A0A0G1PBF6_9BACT</name>
<sequence length="176" mass="20702">MSRNKVVVGKRKANLKGVLRYINDNLEILFPQTRRALIRLKYANLPDWEDYLPSTVYLAADKLERQGLVEKVSAPEGMVVKITVKGRQQILKYDLAKMSPPKTKWDGKWRLVFFDIAEIDRKKRDDLMQESVFVSPFNVFDQVRYVREVLEIPNRVKLAESFWVENQDELRQIFGV</sequence>
<reference evidence="2 3" key="1">
    <citation type="journal article" date="2015" name="Nature">
        <title>rRNA introns, odd ribosomes, and small enigmatic genomes across a large radiation of phyla.</title>
        <authorList>
            <person name="Brown C.T."/>
            <person name="Hug L.A."/>
            <person name="Thomas B.C."/>
            <person name="Sharon I."/>
            <person name="Castelle C.J."/>
            <person name="Singh A."/>
            <person name="Wilkins M.J."/>
            <person name="Williams K.H."/>
            <person name="Banfield J.F."/>
        </authorList>
    </citation>
    <scope>NUCLEOTIDE SEQUENCE [LARGE SCALE GENOMIC DNA]</scope>
</reference>
<organism evidence="2 3">
    <name type="scientific">Candidatus Amesbacteria bacterium GW2011_GWC2_45_19</name>
    <dbReference type="NCBI Taxonomy" id="1618366"/>
    <lineage>
        <taxon>Bacteria</taxon>
        <taxon>Candidatus Amesiibacteriota</taxon>
    </lineage>
</organism>
<gene>
    <name evidence="2" type="ORF">UX05_C0008G0010</name>
</gene>
<proteinExistence type="predicted"/>
<evidence type="ECO:0000313" key="2">
    <source>
        <dbReference type="EMBL" id="KKU02733.1"/>
    </source>
</evidence>
<accession>A0A0G1PBF6</accession>
<comment type="caution">
    <text evidence="2">The sequence shown here is derived from an EMBL/GenBank/DDBJ whole genome shotgun (WGS) entry which is preliminary data.</text>
</comment>
<dbReference type="Proteomes" id="UP000034264">
    <property type="component" value="Unassembled WGS sequence"/>
</dbReference>
<protein>
    <recommendedName>
        <fullName evidence="1">Transcriptional repressor PaaX-like central Cas2-like domain-containing protein</fullName>
    </recommendedName>
</protein>
<evidence type="ECO:0000313" key="3">
    <source>
        <dbReference type="Proteomes" id="UP000034264"/>
    </source>
</evidence>
<dbReference type="InterPro" id="IPR048846">
    <property type="entry name" value="PaaX-like_central"/>
</dbReference>
<dbReference type="Pfam" id="PF20803">
    <property type="entry name" value="PaaX_M"/>
    <property type="match status" value="1"/>
</dbReference>
<feature type="domain" description="Transcriptional repressor PaaX-like central Cas2-like" evidence="1">
    <location>
        <begin position="103"/>
        <end position="167"/>
    </location>
</feature>
<evidence type="ECO:0000259" key="1">
    <source>
        <dbReference type="Pfam" id="PF20803"/>
    </source>
</evidence>
<dbReference type="EMBL" id="LCKS01000008">
    <property type="protein sequence ID" value="KKU02733.1"/>
    <property type="molecule type" value="Genomic_DNA"/>
</dbReference>